<reference evidence="3" key="2">
    <citation type="submission" date="2023-03" db="EMBL/GenBank/DDBJ databases">
        <authorList>
            <person name="Inwood S.N."/>
            <person name="Skelly J.G."/>
            <person name="Guhlin J."/>
            <person name="Harrop T.W.R."/>
            <person name="Goldson S.G."/>
            <person name="Dearden P.K."/>
        </authorList>
    </citation>
    <scope>NUCLEOTIDE SEQUENCE</scope>
    <source>
        <strain evidence="3">Lincoln</strain>
        <tissue evidence="3">Whole body</tissue>
    </source>
</reference>
<accession>A0AA39C7Z6</accession>
<feature type="domain" description="PRELI/MSF1" evidence="2">
    <location>
        <begin position="1"/>
        <end position="32"/>
    </location>
</feature>
<dbReference type="InterPro" id="IPR006797">
    <property type="entry name" value="PRELI/MSF1_dom"/>
</dbReference>
<dbReference type="SUPFAM" id="SSF101576">
    <property type="entry name" value="Supernatant protein factor (SPF), C-terminal domain"/>
    <property type="match status" value="1"/>
</dbReference>
<dbReference type="EMBL" id="JAQQBR010001845">
    <property type="protein sequence ID" value="KAK0159533.1"/>
    <property type="molecule type" value="Genomic_DNA"/>
</dbReference>
<dbReference type="SUPFAM" id="SSF52087">
    <property type="entry name" value="CRAL/TRIO domain"/>
    <property type="match status" value="1"/>
</dbReference>
<dbReference type="SUPFAM" id="SSF46938">
    <property type="entry name" value="CRAL/TRIO N-terminal domain"/>
    <property type="match status" value="1"/>
</dbReference>
<keyword evidence="4" id="KW-1185">Reference proteome</keyword>
<dbReference type="InterPro" id="IPR036273">
    <property type="entry name" value="CRAL/TRIO_N_dom_sf"/>
</dbReference>
<dbReference type="CDD" id="cd00170">
    <property type="entry name" value="SEC14"/>
    <property type="match status" value="1"/>
</dbReference>
<dbReference type="Pfam" id="PF03765">
    <property type="entry name" value="CRAL_TRIO_N"/>
    <property type="match status" value="1"/>
</dbReference>
<dbReference type="Proteomes" id="UP001168972">
    <property type="component" value="Unassembled WGS sequence"/>
</dbReference>
<dbReference type="PROSITE" id="PS50191">
    <property type="entry name" value="CRAL_TRIO"/>
    <property type="match status" value="1"/>
</dbReference>
<dbReference type="SMART" id="SM01100">
    <property type="entry name" value="CRAL_TRIO_N"/>
    <property type="match status" value="1"/>
</dbReference>
<dbReference type="InterPro" id="IPR036865">
    <property type="entry name" value="CRAL-TRIO_dom_sf"/>
</dbReference>
<name>A0AA39C7Z6_MICHY</name>
<reference evidence="3" key="1">
    <citation type="journal article" date="2023" name="bioRxiv">
        <title>Scaffold-level genome assemblies of two parasitoid biocontrol wasps reveal the parthenogenesis mechanism and an associated novel virus.</title>
        <authorList>
            <person name="Inwood S."/>
            <person name="Skelly J."/>
            <person name="Guhlin J."/>
            <person name="Harrop T."/>
            <person name="Goldson S."/>
            <person name="Dearden P."/>
        </authorList>
    </citation>
    <scope>NUCLEOTIDE SEQUENCE</scope>
    <source>
        <strain evidence="3">Lincoln</strain>
        <tissue evidence="3">Whole body</tissue>
    </source>
</reference>
<dbReference type="InterPro" id="IPR001251">
    <property type="entry name" value="CRAL-TRIO_dom"/>
</dbReference>
<dbReference type="AlphaFoldDB" id="A0AA39C7Z6"/>
<organism evidence="3 4">
    <name type="scientific">Microctonus hyperodae</name>
    <name type="common">Parasitoid wasp</name>
    <dbReference type="NCBI Taxonomy" id="165561"/>
    <lineage>
        <taxon>Eukaryota</taxon>
        <taxon>Metazoa</taxon>
        <taxon>Ecdysozoa</taxon>
        <taxon>Arthropoda</taxon>
        <taxon>Hexapoda</taxon>
        <taxon>Insecta</taxon>
        <taxon>Pterygota</taxon>
        <taxon>Neoptera</taxon>
        <taxon>Endopterygota</taxon>
        <taxon>Hymenoptera</taxon>
        <taxon>Apocrita</taxon>
        <taxon>Ichneumonoidea</taxon>
        <taxon>Braconidae</taxon>
        <taxon>Euphorinae</taxon>
        <taxon>Microctonus</taxon>
    </lineage>
</organism>
<evidence type="ECO:0000259" key="1">
    <source>
        <dbReference type="PROSITE" id="PS50191"/>
    </source>
</evidence>
<evidence type="ECO:0000259" key="2">
    <source>
        <dbReference type="PROSITE" id="PS50904"/>
    </source>
</evidence>
<evidence type="ECO:0000313" key="3">
    <source>
        <dbReference type="EMBL" id="KAK0159533.1"/>
    </source>
</evidence>
<dbReference type="InterPro" id="IPR051064">
    <property type="entry name" value="SEC14/CRAL-TRIO_domain"/>
</dbReference>
<evidence type="ECO:0008006" key="5">
    <source>
        <dbReference type="Google" id="ProtNLM"/>
    </source>
</evidence>
<gene>
    <name evidence="3" type="ORF">PV327_010972</name>
</gene>
<dbReference type="PANTHER" id="PTHR23324">
    <property type="entry name" value="SEC14 RELATED PROTEIN"/>
    <property type="match status" value="1"/>
</dbReference>
<feature type="domain" description="CRAL-TRIO" evidence="1">
    <location>
        <begin position="157"/>
        <end position="335"/>
    </location>
</feature>
<dbReference type="PANTHER" id="PTHR23324:SF66">
    <property type="entry name" value="PROTEIN REAL-TIME"/>
    <property type="match status" value="1"/>
</dbReference>
<dbReference type="Gene3D" id="3.40.525.10">
    <property type="entry name" value="CRAL-TRIO lipid binding domain"/>
    <property type="match status" value="1"/>
</dbReference>
<dbReference type="Gene3D" id="2.60.120.680">
    <property type="entry name" value="GOLD domain"/>
    <property type="match status" value="1"/>
</dbReference>
<evidence type="ECO:0000313" key="4">
    <source>
        <dbReference type="Proteomes" id="UP001168972"/>
    </source>
</evidence>
<dbReference type="GO" id="GO:0005737">
    <property type="term" value="C:cytoplasm"/>
    <property type="evidence" value="ECO:0007669"/>
    <property type="project" value="TreeGrafter"/>
</dbReference>
<sequence>MEKLAMKQYAQNISKGKEIIEYFIGELKEQGVIYVEPWVDPEKVSASNAKTLEIVESNDQNIETTESKLSNSKEIKLSSDYIERYLGKLDLMQESKLLRLRQSIQELRGASVPNDATLLRFLRACEFMVDKAKEMLTQSLHWRKKYQIDKLLEEYEAPRVIKDYFPGGWHHCDKDGRPLYILRLGQMDVKGLLKSIGEDELLLLALHICEEGLSLTEEATNILGHPVSQWCLLIDLEGLNMRHLWRPGIKALLRIIEIVEANYPETMGRVLIIRAPRCFPILWTLISTFIHENTRNKFIFYCGSDYQEQNDGGLSDYIDQSYIPDFLGSDSETNIMEGGVVPKSLYRLEVEGTSNEHEHSLYHSISIAHGQLHHVIINTNDPGALLTWDFDVMRHNVMFTVLHESKNTDTATKGTSDFDLYHKILIIF</sequence>
<dbReference type="SMART" id="SM00516">
    <property type="entry name" value="SEC14"/>
    <property type="match status" value="1"/>
</dbReference>
<dbReference type="InterPro" id="IPR036598">
    <property type="entry name" value="GOLD_dom_sf"/>
</dbReference>
<dbReference type="PROSITE" id="PS50904">
    <property type="entry name" value="PRELI_MSF1"/>
    <property type="match status" value="1"/>
</dbReference>
<dbReference type="InterPro" id="IPR011074">
    <property type="entry name" value="CRAL/TRIO_N_dom"/>
</dbReference>
<proteinExistence type="predicted"/>
<dbReference type="Pfam" id="PF00650">
    <property type="entry name" value="CRAL_TRIO"/>
    <property type="match status" value="1"/>
</dbReference>
<protein>
    <recommendedName>
        <fullName evidence="5">CRAL-TRIO domain-containing protein</fullName>
    </recommendedName>
</protein>
<comment type="caution">
    <text evidence="3">The sequence shown here is derived from an EMBL/GenBank/DDBJ whole genome shotgun (WGS) entry which is preliminary data.</text>
</comment>